<dbReference type="SUPFAM" id="SSF143243">
    <property type="entry name" value="Nqo5-like"/>
    <property type="match status" value="1"/>
</dbReference>
<dbReference type="InterPro" id="IPR037232">
    <property type="entry name" value="NADH_quin_OxRdtase_su_C/D-like"/>
</dbReference>
<organism evidence="3">
    <name type="scientific">marine sediment metagenome</name>
    <dbReference type="NCBI Taxonomy" id="412755"/>
    <lineage>
        <taxon>unclassified sequences</taxon>
        <taxon>metagenomes</taxon>
        <taxon>ecological metagenomes</taxon>
    </lineage>
</organism>
<comment type="caution">
    <text evidence="3">The sequence shown here is derived from an EMBL/GenBank/DDBJ whole genome shotgun (WGS) entry which is preliminary data.</text>
</comment>
<name>X1F8K1_9ZZZZ</name>
<accession>X1F8K1</accession>
<dbReference type="EMBL" id="BARU01005010">
    <property type="protein sequence ID" value="GAH25724.1"/>
    <property type="molecule type" value="Genomic_DNA"/>
</dbReference>
<evidence type="ECO:0000256" key="1">
    <source>
        <dbReference type="ARBA" id="ARBA00007569"/>
    </source>
</evidence>
<dbReference type="PANTHER" id="PTHR10884">
    <property type="entry name" value="NADH DEHYDROGENASE UBIQUINONE IRON-SULFUR PROTEIN 3"/>
    <property type="match status" value="1"/>
</dbReference>
<comment type="similarity">
    <text evidence="1">Belongs to the complex I 30 kDa subunit family.</text>
</comment>
<feature type="non-terminal residue" evidence="3">
    <location>
        <position position="1"/>
    </location>
</feature>
<dbReference type="AlphaFoldDB" id="X1F8K1"/>
<dbReference type="InterPro" id="IPR001268">
    <property type="entry name" value="NADH_UbQ_OxRdtase_30kDa_su"/>
</dbReference>
<evidence type="ECO:0000313" key="3">
    <source>
        <dbReference type="EMBL" id="GAH25724.1"/>
    </source>
</evidence>
<sequence length="33" mass="3912">YDLMGISFEGHPNLKHIVLWEGFEGHPLRKDYL</sequence>
<reference evidence="3" key="1">
    <citation type="journal article" date="2014" name="Front. Microbiol.">
        <title>High frequency of phylogenetically diverse reductive dehalogenase-homologous genes in deep subseafloor sedimentary metagenomes.</title>
        <authorList>
            <person name="Kawai M."/>
            <person name="Futagami T."/>
            <person name="Toyoda A."/>
            <person name="Takaki Y."/>
            <person name="Nishi S."/>
            <person name="Hori S."/>
            <person name="Arai W."/>
            <person name="Tsubouchi T."/>
            <person name="Morono Y."/>
            <person name="Uchiyama I."/>
            <person name="Ito T."/>
            <person name="Fujiyama A."/>
            <person name="Inagaki F."/>
            <person name="Takami H."/>
        </authorList>
    </citation>
    <scope>NUCLEOTIDE SEQUENCE</scope>
    <source>
        <strain evidence="3">Expedition CK06-06</strain>
    </source>
</reference>
<feature type="domain" description="NADH:ubiquinone oxidoreductase 30kDa subunit" evidence="2">
    <location>
        <begin position="1"/>
        <end position="32"/>
    </location>
</feature>
<gene>
    <name evidence="3" type="ORF">S03H2_09685</name>
</gene>
<protein>
    <recommendedName>
        <fullName evidence="2">NADH:ubiquinone oxidoreductase 30kDa subunit domain-containing protein</fullName>
    </recommendedName>
</protein>
<dbReference type="Pfam" id="PF00329">
    <property type="entry name" value="Complex1_30kDa"/>
    <property type="match status" value="1"/>
</dbReference>
<dbReference type="PANTHER" id="PTHR10884:SF14">
    <property type="entry name" value="NADH DEHYDROGENASE [UBIQUINONE] IRON-SULFUR PROTEIN 3, MITOCHONDRIAL"/>
    <property type="match status" value="1"/>
</dbReference>
<evidence type="ECO:0000259" key="2">
    <source>
        <dbReference type="Pfam" id="PF00329"/>
    </source>
</evidence>
<proteinExistence type="inferred from homology"/>
<dbReference type="GO" id="GO:0008137">
    <property type="term" value="F:NADH dehydrogenase (ubiquinone) activity"/>
    <property type="evidence" value="ECO:0007669"/>
    <property type="project" value="InterPro"/>
</dbReference>